<dbReference type="AlphaFoldDB" id="A0A3M0I6M9"/>
<keyword evidence="3" id="KW-1185">Reference proteome</keyword>
<evidence type="ECO:0000313" key="3">
    <source>
        <dbReference type="Proteomes" id="UP000270471"/>
    </source>
</evidence>
<protein>
    <submittedName>
        <fullName evidence="2">Uncharacterized protein</fullName>
    </submittedName>
</protein>
<accession>A0A3M0I6M9</accession>
<feature type="region of interest" description="Disordered" evidence="1">
    <location>
        <begin position="65"/>
        <end position="84"/>
    </location>
</feature>
<gene>
    <name evidence="2" type="ORF">CTZ28_13695</name>
</gene>
<sequence>MRGILRRASPPGPPDISSGPGTAAPARPFPASSDAIRGSTRPCLSTRLRLSEMSIVSTCPGLIARHAEAREPNTPFPGFRSPDW</sequence>
<name>A0A3M0I6M9_9ACTN</name>
<proteinExistence type="predicted"/>
<evidence type="ECO:0000313" key="2">
    <source>
        <dbReference type="EMBL" id="RMB85211.1"/>
    </source>
</evidence>
<evidence type="ECO:0000256" key="1">
    <source>
        <dbReference type="SAM" id="MobiDB-lite"/>
    </source>
</evidence>
<dbReference type="EMBL" id="PENI01000007">
    <property type="protein sequence ID" value="RMB85211.1"/>
    <property type="molecule type" value="Genomic_DNA"/>
</dbReference>
<feature type="region of interest" description="Disordered" evidence="1">
    <location>
        <begin position="1"/>
        <end position="38"/>
    </location>
</feature>
<dbReference type="Proteomes" id="UP000270471">
    <property type="component" value="Unassembled WGS sequence"/>
</dbReference>
<reference evidence="2 3" key="1">
    <citation type="submission" date="2017-11" db="EMBL/GenBank/DDBJ databases">
        <title>Draft genome of actinobacteria isolated from guarana (Paullinia cupana (Mart.) Ducke.</title>
        <authorList>
            <person name="Siqueira K.A."/>
            <person name="Liotti R.G."/>
            <person name="Mendes T.A.O."/>
            <person name="Soares M.A."/>
        </authorList>
    </citation>
    <scope>NUCLEOTIDE SEQUENCE [LARGE SCALE GENOMIC DNA]</scope>
    <source>
        <strain evidence="2 3">193</strain>
    </source>
</reference>
<comment type="caution">
    <text evidence="2">The sequence shown here is derived from an EMBL/GenBank/DDBJ whole genome shotgun (WGS) entry which is preliminary data.</text>
</comment>
<organism evidence="2 3">
    <name type="scientific">Streptomyces shenzhenensis</name>
    <dbReference type="NCBI Taxonomy" id="943815"/>
    <lineage>
        <taxon>Bacteria</taxon>
        <taxon>Bacillati</taxon>
        <taxon>Actinomycetota</taxon>
        <taxon>Actinomycetes</taxon>
        <taxon>Kitasatosporales</taxon>
        <taxon>Streptomycetaceae</taxon>
        <taxon>Streptomyces</taxon>
    </lineage>
</organism>